<dbReference type="InterPro" id="IPR024654">
    <property type="entry name" value="Calcineurin-like_PHP_lpxH"/>
</dbReference>
<dbReference type="RefSeq" id="WP_272096473.1">
    <property type="nucleotide sequence ID" value="NZ_JAQNDK010000002.1"/>
</dbReference>
<keyword evidence="2" id="KW-0479">Metal-binding</keyword>
<evidence type="ECO:0000259" key="3">
    <source>
        <dbReference type="Pfam" id="PF12850"/>
    </source>
</evidence>
<evidence type="ECO:0000256" key="2">
    <source>
        <dbReference type="RuleBase" id="RU362039"/>
    </source>
</evidence>
<dbReference type="EC" id="3.1.4.-" evidence="2"/>
<gene>
    <name evidence="4" type="ORF">POL72_17225</name>
</gene>
<dbReference type="SUPFAM" id="SSF56300">
    <property type="entry name" value="Metallo-dependent phosphatases"/>
    <property type="match status" value="1"/>
</dbReference>
<dbReference type="NCBIfam" id="TIGR00040">
    <property type="entry name" value="yfcE"/>
    <property type="match status" value="1"/>
</dbReference>
<name>A0ABT5BZA8_9BACT</name>
<proteinExistence type="inferred from homology"/>
<dbReference type="EMBL" id="JAQNDK010000002">
    <property type="protein sequence ID" value="MDC0679489.1"/>
    <property type="molecule type" value="Genomic_DNA"/>
</dbReference>
<dbReference type="Pfam" id="PF12850">
    <property type="entry name" value="Metallophos_2"/>
    <property type="match status" value="1"/>
</dbReference>
<keyword evidence="5" id="KW-1185">Reference proteome</keyword>
<organism evidence="4 5">
    <name type="scientific">Sorangium atrum</name>
    <dbReference type="NCBI Taxonomy" id="2995308"/>
    <lineage>
        <taxon>Bacteria</taxon>
        <taxon>Pseudomonadati</taxon>
        <taxon>Myxococcota</taxon>
        <taxon>Polyangia</taxon>
        <taxon>Polyangiales</taxon>
        <taxon>Polyangiaceae</taxon>
        <taxon>Sorangium</taxon>
    </lineage>
</organism>
<dbReference type="Proteomes" id="UP001217485">
    <property type="component" value="Unassembled WGS sequence"/>
</dbReference>
<evidence type="ECO:0000256" key="1">
    <source>
        <dbReference type="ARBA" id="ARBA00008950"/>
    </source>
</evidence>
<protein>
    <recommendedName>
        <fullName evidence="2">Phosphoesterase</fullName>
        <ecNumber evidence="2">3.1.4.-</ecNumber>
    </recommendedName>
</protein>
<dbReference type="InterPro" id="IPR000979">
    <property type="entry name" value="Phosphodiesterase_MJ0936/Vps29"/>
</dbReference>
<dbReference type="InterPro" id="IPR029052">
    <property type="entry name" value="Metallo-depent_PP-like"/>
</dbReference>
<comment type="caution">
    <text evidence="4">The sequence shown here is derived from an EMBL/GenBank/DDBJ whole genome shotgun (WGS) entry which is preliminary data.</text>
</comment>
<comment type="similarity">
    <text evidence="1 2">Belongs to the metallophosphoesterase superfamily. YfcE family.</text>
</comment>
<comment type="cofactor">
    <cofactor evidence="2">
        <name>a divalent metal cation</name>
        <dbReference type="ChEBI" id="CHEBI:60240"/>
    </cofactor>
</comment>
<sequence length="193" mass="20758">MAKRVHRREAIQLRDGSLRLVAVADTHSHPHADSARRIAALTPDHIVHAGDIGALTVLDGLRSIAPLSAVRGNIDVHAPDIPDSIALDIRDGDETVLTALLLHIALYGGKLRAEVIRLAAEVGASLVLCGHSHVPFMGRDRGLTAFNPGSIGPRRFMLPIVFGVVEIDRKRVALRHVDCETGETWMPPAVGRG</sequence>
<dbReference type="Gene3D" id="3.60.21.10">
    <property type="match status" value="1"/>
</dbReference>
<evidence type="ECO:0000313" key="4">
    <source>
        <dbReference type="EMBL" id="MDC0679489.1"/>
    </source>
</evidence>
<reference evidence="4 5" key="1">
    <citation type="submission" date="2023-01" db="EMBL/GenBank/DDBJ databases">
        <title>Minimal conservation of predation-associated metabolite biosynthetic gene clusters underscores biosynthetic potential of Myxococcota including descriptions for ten novel species: Archangium lansinium sp. nov., Myxococcus landrumus sp. nov., Nannocystis bai.</title>
        <authorList>
            <person name="Ahearne A."/>
            <person name="Stevens C."/>
            <person name="Dowd S."/>
        </authorList>
    </citation>
    <scope>NUCLEOTIDE SEQUENCE [LARGE SCALE GENOMIC DNA]</scope>
    <source>
        <strain evidence="4 5">WIWO2</strain>
    </source>
</reference>
<evidence type="ECO:0000313" key="5">
    <source>
        <dbReference type="Proteomes" id="UP001217485"/>
    </source>
</evidence>
<feature type="domain" description="Calcineurin-like phosphoesterase" evidence="3">
    <location>
        <begin position="19"/>
        <end position="169"/>
    </location>
</feature>
<accession>A0ABT5BZA8</accession>